<dbReference type="GO" id="GO:0004151">
    <property type="term" value="F:dihydroorotase activity"/>
    <property type="evidence" value="ECO:0007669"/>
    <property type="project" value="UniProtKB-UniRule"/>
</dbReference>
<evidence type="ECO:0000313" key="9">
    <source>
        <dbReference type="Proteomes" id="UP000001299"/>
    </source>
</evidence>
<dbReference type="AlphaFoldDB" id="E0RZV5"/>
<evidence type="ECO:0000256" key="3">
    <source>
        <dbReference type="ARBA" id="ARBA00022723"/>
    </source>
</evidence>
<dbReference type="InterPro" id="IPR032466">
    <property type="entry name" value="Metal_Hydrolase"/>
</dbReference>
<dbReference type="eggNOG" id="COG0044">
    <property type="taxonomic scope" value="Bacteria"/>
</dbReference>
<dbReference type="PROSITE" id="PS00483">
    <property type="entry name" value="DIHYDROOROTASE_2"/>
    <property type="match status" value="1"/>
</dbReference>
<dbReference type="EC" id="3.5.2.3" evidence="6"/>
<comment type="catalytic activity">
    <reaction evidence="6">
        <text>(S)-dihydroorotate + H2O = N-carbamoyl-L-aspartate + H(+)</text>
        <dbReference type="Rhea" id="RHEA:24296"/>
        <dbReference type="ChEBI" id="CHEBI:15377"/>
        <dbReference type="ChEBI" id="CHEBI:15378"/>
        <dbReference type="ChEBI" id="CHEBI:30864"/>
        <dbReference type="ChEBI" id="CHEBI:32814"/>
        <dbReference type="EC" id="3.5.2.3"/>
    </reaction>
</comment>
<proteinExistence type="inferred from homology"/>
<dbReference type="PANTHER" id="PTHR43668">
    <property type="entry name" value="ALLANTOINASE"/>
    <property type="match status" value="1"/>
</dbReference>
<feature type="binding site" evidence="6">
    <location>
        <position position="112"/>
    </location>
    <ligand>
        <name>substrate</name>
    </ligand>
</feature>
<dbReference type="Pfam" id="PF01979">
    <property type="entry name" value="Amidohydro_1"/>
    <property type="match status" value="1"/>
</dbReference>
<gene>
    <name evidence="6 8" type="primary">pyrC</name>
    <name evidence="8" type="ordered locus">bpr_I2790</name>
</gene>
<dbReference type="NCBIfam" id="TIGR00857">
    <property type="entry name" value="pyrC_multi"/>
    <property type="match status" value="1"/>
</dbReference>
<dbReference type="HOGENOM" id="CLU_015572_1_0_9"/>
<dbReference type="UniPathway" id="UPA00070">
    <property type="reaction ID" value="UER00117"/>
</dbReference>
<feature type="binding site" evidence="6">
    <location>
        <position position="322"/>
    </location>
    <ligand>
        <name>Zn(2+)</name>
        <dbReference type="ChEBI" id="CHEBI:29105"/>
        <label>1</label>
    </ligand>
</feature>
<dbReference type="InterPro" id="IPR002195">
    <property type="entry name" value="Dihydroorotase_CS"/>
</dbReference>
<feature type="binding site" evidence="6">
    <location>
        <position position="169"/>
    </location>
    <ligand>
        <name>Zn(2+)</name>
        <dbReference type="ChEBI" id="CHEBI:29105"/>
        <label>2</label>
    </ligand>
</feature>
<keyword evidence="4 6" id="KW-0378">Hydrolase</keyword>
<keyword evidence="3 6" id="KW-0479">Metal-binding</keyword>
<feature type="binding site" evidence="6">
    <location>
        <position position="295"/>
    </location>
    <ligand>
        <name>substrate</name>
    </ligand>
</feature>
<dbReference type="InterPro" id="IPR050138">
    <property type="entry name" value="DHOase/Allantoinase_Hydrolase"/>
</dbReference>
<feature type="binding site" evidence="6">
    <location>
        <position position="326"/>
    </location>
    <ligand>
        <name>substrate</name>
    </ligand>
</feature>
<feature type="binding site" evidence="6">
    <location>
        <position position="196"/>
    </location>
    <ligand>
        <name>Zn(2+)</name>
        <dbReference type="ChEBI" id="CHEBI:29105"/>
        <label>2</label>
    </ligand>
</feature>
<keyword evidence="9" id="KW-1185">Reference proteome</keyword>
<dbReference type="CDD" id="cd01317">
    <property type="entry name" value="DHOase_IIa"/>
    <property type="match status" value="1"/>
</dbReference>
<comment type="similarity">
    <text evidence="2 6">Belongs to the metallo-dependent hydrolases superfamily. DHOase family. Class I DHOase subfamily.</text>
</comment>
<feature type="binding site" evidence="6">
    <location>
        <begin position="80"/>
        <end position="82"/>
    </location>
    <ligand>
        <name>substrate</name>
    </ligand>
</feature>
<dbReference type="InterPro" id="IPR011059">
    <property type="entry name" value="Metal-dep_hydrolase_composite"/>
</dbReference>
<sequence>MIIIKNGTLLDPASNRSGMYDILIDEDRIARIGACGSLDDMAAECVSMKLMENPAAGEELSEIDASGCIVAPGLVDCHVHFRDPGFTYKEDIETGARAAAKGGFTTVVMMGNTEPHMDNVATIKDVLERGSKTGIRVLTCGNVTKGMDGKELVDMDALMEAGAVLFTDDGKPVTDSEIMEKACIEAAKRNMIISLHEENPELITNNGINAGEVSEKLGITGSPREAEISMVKRDIEIAEKTGAEIVVQHISTSEAVDLIREARARGVKVHAEATPHHFTLTQDAVLKYGSLAKMNPPLRLESDRQAIIAGLQDGTIEMIATDHAPHSREEKQKELTQAPSGITGLETSLSLGIRELVNTGFLTMGDLIDRMSAGPARVYGLDAGRITEGGYADLVIFNSGEEWSFVQSVSKSSNTPFLGQRLPGKIYNTICRGKVVYFHG</sequence>
<feature type="binding site" evidence="6">
    <location>
        <position position="249"/>
    </location>
    <ligand>
        <name>Zn(2+)</name>
        <dbReference type="ChEBI" id="CHEBI:29105"/>
        <label>2</label>
    </ligand>
</feature>
<dbReference type="HAMAP" id="MF_00220_B">
    <property type="entry name" value="PyrC_classI_B"/>
    <property type="match status" value="1"/>
</dbReference>
<reference evidence="8 9" key="1">
    <citation type="journal article" date="2010" name="PLoS ONE">
        <title>The glycobiome of the rumen bacterium Butyrivibrio proteoclasticus B316(T) highlights adaptation to a polysaccharide-rich environment.</title>
        <authorList>
            <person name="Kelly W.J."/>
            <person name="Leahy S.C."/>
            <person name="Altermann E."/>
            <person name="Yeoman C.J."/>
            <person name="Dunne J.C."/>
            <person name="Kong Z."/>
            <person name="Pacheco D.M."/>
            <person name="Li D."/>
            <person name="Noel S.J."/>
            <person name="Moon C.D."/>
            <person name="Cookson A.L."/>
            <person name="Attwood G.T."/>
        </authorList>
    </citation>
    <scope>NUCLEOTIDE SEQUENCE [LARGE SCALE GENOMIC DNA]</scope>
    <source>
        <strain evidence="9">ATCC 51982 / DSM 14932 / B316</strain>
    </source>
</reference>
<keyword evidence="6" id="KW-0862">Zinc</keyword>
<name>E0RZV5_BUTPB</name>
<evidence type="ECO:0000256" key="1">
    <source>
        <dbReference type="ARBA" id="ARBA00002368"/>
    </source>
</evidence>
<comment type="pathway">
    <text evidence="6">Pyrimidine metabolism; UMP biosynthesis via de novo pathway; (S)-dihydroorotate from bicarbonate: step 3/3.</text>
</comment>
<evidence type="ECO:0000256" key="5">
    <source>
        <dbReference type="ARBA" id="ARBA00022975"/>
    </source>
</evidence>
<dbReference type="Gene3D" id="3.20.20.140">
    <property type="entry name" value="Metal-dependent hydrolases"/>
    <property type="match status" value="1"/>
</dbReference>
<feature type="binding site" evidence="6">
    <location>
        <position position="78"/>
    </location>
    <ligand>
        <name>Zn(2+)</name>
        <dbReference type="ChEBI" id="CHEBI:29105"/>
        <label>1</label>
    </ligand>
</feature>
<dbReference type="GO" id="GO:0006145">
    <property type="term" value="P:purine nucleobase catabolic process"/>
    <property type="evidence" value="ECO:0007669"/>
    <property type="project" value="TreeGrafter"/>
</dbReference>
<evidence type="ECO:0000313" key="8">
    <source>
        <dbReference type="EMBL" id="ADL35521.1"/>
    </source>
</evidence>
<keyword evidence="5 6" id="KW-0665">Pyrimidine biosynthesis</keyword>
<dbReference type="KEGG" id="bpb:bpr_I2790"/>
<protein>
    <recommendedName>
        <fullName evidence="6">Dihydroorotase</fullName>
        <shortName evidence="6">DHOase</shortName>
        <ecNumber evidence="6">3.5.2.3</ecNumber>
    </recommendedName>
</protein>
<dbReference type="RefSeq" id="WP_013282174.1">
    <property type="nucleotide sequence ID" value="NC_014387.1"/>
</dbReference>
<feature type="domain" description="Amidohydrolase-related" evidence="7">
    <location>
        <begin position="69"/>
        <end position="436"/>
    </location>
</feature>
<dbReference type="PANTHER" id="PTHR43668:SF2">
    <property type="entry name" value="ALLANTOINASE"/>
    <property type="match status" value="1"/>
</dbReference>
<dbReference type="EMBL" id="CP001810">
    <property type="protein sequence ID" value="ADL35521.1"/>
    <property type="molecule type" value="Genomic_DNA"/>
</dbReference>
<feature type="binding site" evidence="6">
    <location>
        <position position="169"/>
    </location>
    <ligand>
        <name>Zn(2+)</name>
        <dbReference type="ChEBI" id="CHEBI:29105"/>
        <label>1</label>
    </ligand>
</feature>
<dbReference type="GO" id="GO:0008270">
    <property type="term" value="F:zinc ion binding"/>
    <property type="evidence" value="ECO:0007669"/>
    <property type="project" value="UniProtKB-UniRule"/>
</dbReference>
<dbReference type="GO" id="GO:0005737">
    <property type="term" value="C:cytoplasm"/>
    <property type="evidence" value="ECO:0007669"/>
    <property type="project" value="TreeGrafter"/>
</dbReference>
<comment type="caution">
    <text evidence="6">Lacks conserved residue(s) required for the propagation of feature annotation.</text>
</comment>
<dbReference type="STRING" id="515622.bpr_I2790"/>
<evidence type="ECO:0000256" key="4">
    <source>
        <dbReference type="ARBA" id="ARBA00022801"/>
    </source>
</evidence>
<dbReference type="Proteomes" id="UP000001299">
    <property type="component" value="Chromosome 1"/>
</dbReference>
<dbReference type="InterPro" id="IPR004722">
    <property type="entry name" value="DHOase"/>
</dbReference>
<dbReference type="SUPFAM" id="SSF51556">
    <property type="entry name" value="Metallo-dependent hydrolases"/>
    <property type="match status" value="1"/>
</dbReference>
<evidence type="ECO:0000259" key="7">
    <source>
        <dbReference type="Pfam" id="PF01979"/>
    </source>
</evidence>
<comment type="cofactor">
    <cofactor evidence="6">
        <name>Zn(2+)</name>
        <dbReference type="ChEBI" id="CHEBI:29105"/>
    </cofactor>
    <text evidence="6">Binds 2 Zn(2+) ions per subunit.</text>
</comment>
<evidence type="ECO:0000256" key="2">
    <source>
        <dbReference type="ARBA" id="ARBA00010286"/>
    </source>
</evidence>
<feature type="binding site" evidence="6">
    <location>
        <position position="80"/>
    </location>
    <ligand>
        <name>Zn(2+)</name>
        <dbReference type="ChEBI" id="CHEBI:29105"/>
        <label>1</label>
    </ligand>
</feature>
<accession>E0RZV5</accession>
<dbReference type="GO" id="GO:0004038">
    <property type="term" value="F:allantoinase activity"/>
    <property type="evidence" value="ECO:0007669"/>
    <property type="project" value="TreeGrafter"/>
</dbReference>
<comment type="function">
    <text evidence="1 6">Catalyzes the reversible cyclization of carbamoyl aspartate to dihydroorotate.</text>
</comment>
<feature type="active site" evidence="6">
    <location>
        <position position="322"/>
    </location>
</feature>
<organism evidence="8 9">
    <name type="scientific">Butyrivibrio proteoclasticus (strain ATCC 51982 / DSM 14932 / B316)</name>
    <name type="common">Clostridium proteoclasticum</name>
    <dbReference type="NCBI Taxonomy" id="515622"/>
    <lineage>
        <taxon>Bacteria</taxon>
        <taxon>Bacillati</taxon>
        <taxon>Bacillota</taxon>
        <taxon>Clostridia</taxon>
        <taxon>Lachnospirales</taxon>
        <taxon>Lachnospiraceae</taxon>
        <taxon>Butyrivibrio</taxon>
    </lineage>
</organism>
<evidence type="ECO:0000256" key="6">
    <source>
        <dbReference type="HAMAP-Rule" id="MF_00220"/>
    </source>
</evidence>
<dbReference type="SUPFAM" id="SSF51338">
    <property type="entry name" value="Composite domain of metallo-dependent hydrolases"/>
    <property type="match status" value="1"/>
</dbReference>
<dbReference type="GO" id="GO:0044205">
    <property type="term" value="P:'de novo' UMP biosynthetic process"/>
    <property type="evidence" value="ECO:0007669"/>
    <property type="project" value="UniProtKB-UniRule"/>
</dbReference>
<dbReference type="Gene3D" id="2.30.40.10">
    <property type="entry name" value="Urease, subunit C, domain 1"/>
    <property type="match status" value="1"/>
</dbReference>
<dbReference type="InterPro" id="IPR006680">
    <property type="entry name" value="Amidohydro-rel"/>
</dbReference>